<dbReference type="RefSeq" id="WP_021906253.1">
    <property type="nucleotide sequence ID" value="NZ_CBCTWI010000002.1"/>
</dbReference>
<keyword evidence="1" id="KW-0472">Membrane</keyword>
<name>A0A173TAD9_9FIRM</name>
<reference evidence="2 3" key="1">
    <citation type="submission" date="2015-09" db="EMBL/GenBank/DDBJ databases">
        <authorList>
            <consortium name="Pathogen Informatics"/>
        </authorList>
    </citation>
    <scope>NUCLEOTIDE SEQUENCE [LARGE SCALE GENOMIC DNA]</scope>
    <source>
        <strain evidence="2 3">2789STDY5834966</strain>
    </source>
</reference>
<keyword evidence="1" id="KW-1133">Transmembrane helix</keyword>
<organism evidence="2 3">
    <name type="scientific">Anaerobutyricum hallii</name>
    <dbReference type="NCBI Taxonomy" id="39488"/>
    <lineage>
        <taxon>Bacteria</taxon>
        <taxon>Bacillati</taxon>
        <taxon>Bacillota</taxon>
        <taxon>Clostridia</taxon>
        <taxon>Lachnospirales</taxon>
        <taxon>Lachnospiraceae</taxon>
        <taxon>Anaerobutyricum</taxon>
    </lineage>
</organism>
<evidence type="ECO:0000313" key="3">
    <source>
        <dbReference type="Proteomes" id="UP000095390"/>
    </source>
</evidence>
<keyword evidence="1" id="KW-0812">Transmembrane</keyword>
<sequence length="423" mass="48787">MEDKSREVVMAISNAARYMDPFFKLTAMGTVLLIQYFARMVKEKKLKVTEFTDFQKFLKATDGKYDIMNVPEIPEGQLSEELDALGIHYMVLPDLEKNDGMLQVAVYQPDRENFGAWYQRHILSQMTGGEKDLQQLKNLTSGKTTIISFPLEEEEEVVKEDFEKMGINYSQLPDLHVGDGEIQVVVANADLPKVESWYKLYREDLLKKGMIDVPAMKKMSMDNYMQTGQQTEAEYIDTASPELKAANAKYEGKQKGRIEQQIEAAEHNAMRQESSTAYLRYINDPSYIPVSIDKRTLVEKSNVINKDGLERYNQFSCRIPGTYGKNEKQLVIPNEQVFEKQNGSYIAFLQKDESPFVFDVITKQVDHEMRKLTGEEFVKRYFDKVDKTVERKVTSLQKYKENTKAKDLSDLKIKMPTPPIKSK</sequence>
<accession>A0A173TAD9</accession>
<proteinExistence type="predicted"/>
<dbReference type="AlphaFoldDB" id="A0A173TAD9"/>
<protein>
    <submittedName>
        <fullName evidence="2">Uncharacterized protein</fullName>
    </submittedName>
</protein>
<feature type="transmembrane region" description="Helical" evidence="1">
    <location>
        <begin position="21"/>
        <end position="38"/>
    </location>
</feature>
<dbReference type="Proteomes" id="UP000095390">
    <property type="component" value="Unassembled WGS sequence"/>
</dbReference>
<gene>
    <name evidence="2" type="ORF">ERS852578_01505</name>
</gene>
<evidence type="ECO:0000256" key="1">
    <source>
        <dbReference type="SAM" id="Phobius"/>
    </source>
</evidence>
<dbReference type="EMBL" id="CYYC01000016">
    <property type="protein sequence ID" value="CUM99019.1"/>
    <property type="molecule type" value="Genomic_DNA"/>
</dbReference>
<evidence type="ECO:0000313" key="2">
    <source>
        <dbReference type="EMBL" id="CUM99019.1"/>
    </source>
</evidence>
<dbReference type="OrthoDB" id="1919072at2"/>